<dbReference type="Proteomes" id="UP000265520">
    <property type="component" value="Unassembled WGS sequence"/>
</dbReference>
<dbReference type="AlphaFoldDB" id="A0A392TTC2"/>
<feature type="non-terminal residue" evidence="1">
    <location>
        <position position="35"/>
    </location>
</feature>
<evidence type="ECO:0000313" key="1">
    <source>
        <dbReference type="EMBL" id="MCI63687.1"/>
    </source>
</evidence>
<keyword evidence="2" id="KW-1185">Reference proteome</keyword>
<name>A0A392TTC2_9FABA</name>
<protein>
    <submittedName>
        <fullName evidence="1">Uncharacterized protein</fullName>
    </submittedName>
</protein>
<sequence>MVIDARFGRELYGSIPHNCDWKRAEPLDARTDPHT</sequence>
<proteinExistence type="predicted"/>
<comment type="caution">
    <text evidence="1">The sequence shown here is derived from an EMBL/GenBank/DDBJ whole genome shotgun (WGS) entry which is preliminary data.</text>
</comment>
<accession>A0A392TTC2</accession>
<reference evidence="1 2" key="1">
    <citation type="journal article" date="2018" name="Front. Plant Sci.">
        <title>Red Clover (Trifolium pratense) and Zigzag Clover (T. medium) - A Picture of Genomic Similarities and Differences.</title>
        <authorList>
            <person name="Dluhosova J."/>
            <person name="Istvanek J."/>
            <person name="Nedelnik J."/>
            <person name="Repkova J."/>
        </authorList>
    </citation>
    <scope>NUCLEOTIDE SEQUENCE [LARGE SCALE GENOMIC DNA]</scope>
    <source>
        <strain evidence="2">cv. 10/8</strain>
        <tissue evidence="1">Leaf</tissue>
    </source>
</reference>
<evidence type="ECO:0000313" key="2">
    <source>
        <dbReference type="Proteomes" id="UP000265520"/>
    </source>
</evidence>
<dbReference type="EMBL" id="LXQA010641722">
    <property type="protein sequence ID" value="MCI63687.1"/>
    <property type="molecule type" value="Genomic_DNA"/>
</dbReference>
<organism evidence="1 2">
    <name type="scientific">Trifolium medium</name>
    <dbReference type="NCBI Taxonomy" id="97028"/>
    <lineage>
        <taxon>Eukaryota</taxon>
        <taxon>Viridiplantae</taxon>
        <taxon>Streptophyta</taxon>
        <taxon>Embryophyta</taxon>
        <taxon>Tracheophyta</taxon>
        <taxon>Spermatophyta</taxon>
        <taxon>Magnoliopsida</taxon>
        <taxon>eudicotyledons</taxon>
        <taxon>Gunneridae</taxon>
        <taxon>Pentapetalae</taxon>
        <taxon>rosids</taxon>
        <taxon>fabids</taxon>
        <taxon>Fabales</taxon>
        <taxon>Fabaceae</taxon>
        <taxon>Papilionoideae</taxon>
        <taxon>50 kb inversion clade</taxon>
        <taxon>NPAAA clade</taxon>
        <taxon>Hologalegina</taxon>
        <taxon>IRL clade</taxon>
        <taxon>Trifolieae</taxon>
        <taxon>Trifolium</taxon>
    </lineage>
</organism>